<keyword evidence="1" id="KW-0732">Signal</keyword>
<comment type="caution">
    <text evidence="2">The sequence shown here is derived from an EMBL/GenBank/DDBJ whole genome shotgun (WGS) entry which is preliminary data.</text>
</comment>
<dbReference type="AlphaFoldDB" id="A0A1E5SZK1"/>
<evidence type="ECO:0008006" key="4">
    <source>
        <dbReference type="Google" id="ProtNLM"/>
    </source>
</evidence>
<dbReference type="InterPro" id="IPR011008">
    <property type="entry name" value="Dimeric_a/b-barrel"/>
</dbReference>
<dbReference type="OrthoDB" id="8481699at2"/>
<evidence type="ECO:0000313" key="3">
    <source>
        <dbReference type="Proteomes" id="UP000095552"/>
    </source>
</evidence>
<dbReference type="Proteomes" id="UP000095552">
    <property type="component" value="Unassembled WGS sequence"/>
</dbReference>
<name>A0A1E5SZK1_9BACT</name>
<evidence type="ECO:0000313" key="2">
    <source>
        <dbReference type="EMBL" id="OEK04536.1"/>
    </source>
</evidence>
<dbReference type="SUPFAM" id="SSF54909">
    <property type="entry name" value="Dimeric alpha+beta barrel"/>
    <property type="match status" value="1"/>
</dbReference>
<reference evidence="2 3" key="1">
    <citation type="submission" date="2016-08" db="EMBL/GenBank/DDBJ databases">
        <title>Draft genome of Fabibacter sp. strain SK-8.</title>
        <authorList>
            <person name="Wong S.-K."/>
            <person name="Hamasaki K."/>
            <person name="Yoshizawa S."/>
        </authorList>
    </citation>
    <scope>NUCLEOTIDE SEQUENCE [LARGE SCALE GENOMIC DNA]</scope>
    <source>
        <strain evidence="2 3">SK-8</strain>
    </source>
</reference>
<feature type="chain" id="PRO_5009185747" description="YCII-related domain-containing protein" evidence="1">
    <location>
        <begin position="19"/>
        <end position="222"/>
    </location>
</feature>
<dbReference type="EMBL" id="MDGQ01000005">
    <property type="protein sequence ID" value="OEK04536.1"/>
    <property type="molecule type" value="Genomic_DNA"/>
</dbReference>
<gene>
    <name evidence="2" type="ORF">BFP71_13800</name>
</gene>
<dbReference type="STRING" id="1563681.BFP71_13800"/>
<dbReference type="RefSeq" id="WP_069836041.1">
    <property type="nucleotide sequence ID" value="NZ_MDGQ01000005.1"/>
</dbReference>
<accession>A0A1E5SZK1</accession>
<feature type="signal peptide" evidence="1">
    <location>
        <begin position="1"/>
        <end position="18"/>
    </location>
</feature>
<keyword evidence="3" id="KW-1185">Reference proteome</keyword>
<sequence>MKKLIITALLLMSVSAFAQDQARYTFVFLNTNQDRPELPKKEVDSLQAGHMANIGRLVKERKMIAAGPFDGGGGIFLFDTNVEETKAVLNSDPAIAAGRFNLEVMAFDMAKGEICTLWDEDEADIGMTSYYLARYTNNNTGFGTQTSSHTVRHMRDAERMFKELKVLGILKFEANQGQVVIFNAPESDAYQEYFAKQKLVKKGMMDVYVKPLYFPVGVFCEN</sequence>
<organism evidence="2 3">
    <name type="scientific">Roseivirga misakiensis</name>
    <dbReference type="NCBI Taxonomy" id="1563681"/>
    <lineage>
        <taxon>Bacteria</taxon>
        <taxon>Pseudomonadati</taxon>
        <taxon>Bacteroidota</taxon>
        <taxon>Cytophagia</taxon>
        <taxon>Cytophagales</taxon>
        <taxon>Roseivirgaceae</taxon>
        <taxon>Roseivirga</taxon>
    </lineage>
</organism>
<proteinExistence type="predicted"/>
<evidence type="ECO:0000256" key="1">
    <source>
        <dbReference type="SAM" id="SignalP"/>
    </source>
</evidence>
<protein>
    <recommendedName>
        <fullName evidence="4">YCII-related domain-containing protein</fullName>
    </recommendedName>
</protein>